<keyword evidence="4" id="KW-0677">Repeat</keyword>
<gene>
    <name evidence="9" type="ORF">NSPZN2_10639</name>
</gene>
<evidence type="ECO:0000313" key="9">
    <source>
        <dbReference type="EMBL" id="CAE6699260.1"/>
    </source>
</evidence>
<dbReference type="SMART" id="SM00228">
    <property type="entry name" value="PDZ"/>
    <property type="match status" value="2"/>
</dbReference>
<dbReference type="Pfam" id="PF13365">
    <property type="entry name" value="Trypsin_2"/>
    <property type="match status" value="1"/>
</dbReference>
<comment type="caution">
    <text evidence="9">The sequence shown here is derived from an EMBL/GenBank/DDBJ whole genome shotgun (WGS) entry which is preliminary data.</text>
</comment>
<dbReference type="Gene3D" id="2.30.42.10">
    <property type="match status" value="2"/>
</dbReference>
<dbReference type="GO" id="GO:0006508">
    <property type="term" value="P:proteolysis"/>
    <property type="evidence" value="ECO:0007669"/>
    <property type="project" value="UniProtKB-KW"/>
</dbReference>
<reference evidence="9 10" key="1">
    <citation type="submission" date="2021-02" db="EMBL/GenBank/DDBJ databases">
        <authorList>
            <person name="Han P."/>
        </authorList>
    </citation>
    <scope>NUCLEOTIDE SEQUENCE [LARGE SCALE GENOMIC DNA]</scope>
    <source>
        <strain evidence="9">Candidatus Nitrospira sp. ZN2</strain>
    </source>
</reference>
<dbReference type="InterPro" id="IPR001478">
    <property type="entry name" value="PDZ"/>
</dbReference>
<evidence type="ECO:0000256" key="2">
    <source>
        <dbReference type="ARBA" id="ARBA00022670"/>
    </source>
</evidence>
<dbReference type="Gene3D" id="2.40.10.120">
    <property type="match status" value="1"/>
</dbReference>
<evidence type="ECO:0000256" key="1">
    <source>
        <dbReference type="ARBA" id="ARBA00010541"/>
    </source>
</evidence>
<evidence type="ECO:0000256" key="3">
    <source>
        <dbReference type="ARBA" id="ARBA00022729"/>
    </source>
</evidence>
<evidence type="ECO:0000259" key="8">
    <source>
        <dbReference type="PROSITE" id="PS50106"/>
    </source>
</evidence>
<keyword evidence="6" id="KW-0720">Serine protease</keyword>
<dbReference type="InterPro" id="IPR001940">
    <property type="entry name" value="Peptidase_S1C"/>
</dbReference>
<protein>
    <submittedName>
        <fullName evidence="9">HtrA protease/chaperone protein</fullName>
    </submittedName>
</protein>
<dbReference type="InterPro" id="IPR036034">
    <property type="entry name" value="PDZ_sf"/>
</dbReference>
<dbReference type="InterPro" id="IPR011782">
    <property type="entry name" value="Pept_S1C_Do"/>
</dbReference>
<evidence type="ECO:0000256" key="5">
    <source>
        <dbReference type="ARBA" id="ARBA00022801"/>
    </source>
</evidence>
<dbReference type="RefSeq" id="WP_213040501.1">
    <property type="nucleotide sequence ID" value="NZ_CAJNBJ010000001.1"/>
</dbReference>
<name>A0ABM8QJA6_9BACT</name>
<comment type="similarity">
    <text evidence="1">Belongs to the peptidase S1C family.</text>
</comment>
<keyword evidence="3" id="KW-0732">Signal</keyword>
<dbReference type="Pfam" id="PF00595">
    <property type="entry name" value="PDZ"/>
    <property type="match status" value="1"/>
</dbReference>
<dbReference type="SUPFAM" id="SSF50156">
    <property type="entry name" value="PDZ domain-like"/>
    <property type="match status" value="2"/>
</dbReference>
<dbReference type="InterPro" id="IPR009003">
    <property type="entry name" value="Peptidase_S1_PA"/>
</dbReference>
<dbReference type="PROSITE" id="PS50106">
    <property type="entry name" value="PDZ"/>
    <property type="match status" value="2"/>
</dbReference>
<evidence type="ECO:0000256" key="6">
    <source>
        <dbReference type="ARBA" id="ARBA00022825"/>
    </source>
</evidence>
<dbReference type="Proteomes" id="UP000675880">
    <property type="component" value="Unassembled WGS sequence"/>
</dbReference>
<evidence type="ECO:0000313" key="10">
    <source>
        <dbReference type="Proteomes" id="UP000675880"/>
    </source>
</evidence>
<organism evidence="9 10">
    <name type="scientific">Nitrospira defluvii</name>
    <dbReference type="NCBI Taxonomy" id="330214"/>
    <lineage>
        <taxon>Bacteria</taxon>
        <taxon>Pseudomonadati</taxon>
        <taxon>Nitrospirota</taxon>
        <taxon>Nitrospiria</taxon>
        <taxon>Nitrospirales</taxon>
        <taxon>Nitrospiraceae</taxon>
        <taxon>Nitrospira</taxon>
    </lineage>
</organism>
<feature type="domain" description="PDZ" evidence="8">
    <location>
        <begin position="262"/>
        <end position="353"/>
    </location>
</feature>
<keyword evidence="2 9" id="KW-0645">Protease</keyword>
<keyword evidence="5" id="KW-0378">Hydrolase</keyword>
<dbReference type="EMBL" id="CAJNBJ010000001">
    <property type="protein sequence ID" value="CAE6699260.1"/>
    <property type="molecule type" value="Genomic_DNA"/>
</dbReference>
<feature type="domain" description="PDZ" evidence="8">
    <location>
        <begin position="409"/>
        <end position="467"/>
    </location>
</feature>
<accession>A0ABM8QJA6</accession>
<dbReference type="SUPFAM" id="SSF50494">
    <property type="entry name" value="Trypsin-like serine proteases"/>
    <property type="match status" value="1"/>
</dbReference>
<sequence length="477" mass="49769">MSLGRPQAGLLVLGIAGALLGGGPDWSASAADLFAPRLSKVSTNGDLQAQVRATAAKVLPAVVSIASTVMVHDQAFSDEGLPFGMFKDVPPRRQYGQGSGVIVSSDGYIITNNHVVADAVDVEVILADRRQFKGRVVATDPKTDVAVVKINATGLPSAAWGDSSALAVGDFVLAIGNPLGLSRTVTFGIVSAVGRADVGVADVEDFIQTDAPINPGNSGGALVNTNGELVGINTAIASPTGGSVGVGFAIPSNMARTAMQSLIKTGRVVRGFLGASTQDVTPLLAKIFHLPDVKGSIITDLQAKGSAERAGLKRGDVVVRFDGRDVMDSGHLRNLMAAATIGSKHRVELLRDARLMQAELTVQEAPRERQRKAQTAETAGPTAHPLSGVIVDEITPALARQMDLPANTGLVVTDIEDGSLAEVSGLQPGDLILELNRQPIPNFSTFQRLAEPLRSTDLALLLINRQGSLLYIPIQSE</sequence>
<feature type="region of interest" description="Disordered" evidence="7">
    <location>
        <begin position="363"/>
        <end position="384"/>
    </location>
</feature>
<dbReference type="PANTHER" id="PTHR22939">
    <property type="entry name" value="SERINE PROTEASE FAMILY S1C HTRA-RELATED"/>
    <property type="match status" value="1"/>
</dbReference>
<dbReference type="Pfam" id="PF13180">
    <property type="entry name" value="PDZ_2"/>
    <property type="match status" value="1"/>
</dbReference>
<dbReference type="NCBIfam" id="TIGR02037">
    <property type="entry name" value="degP_htrA_DO"/>
    <property type="match status" value="1"/>
</dbReference>
<evidence type="ECO:0000256" key="7">
    <source>
        <dbReference type="SAM" id="MobiDB-lite"/>
    </source>
</evidence>
<proteinExistence type="inferred from homology"/>
<evidence type="ECO:0000256" key="4">
    <source>
        <dbReference type="ARBA" id="ARBA00022737"/>
    </source>
</evidence>
<keyword evidence="10" id="KW-1185">Reference proteome</keyword>
<dbReference type="GO" id="GO:0008233">
    <property type="term" value="F:peptidase activity"/>
    <property type="evidence" value="ECO:0007669"/>
    <property type="project" value="UniProtKB-KW"/>
</dbReference>
<dbReference type="PRINTS" id="PR00834">
    <property type="entry name" value="PROTEASES2C"/>
</dbReference>
<dbReference type="PANTHER" id="PTHR22939:SF129">
    <property type="entry name" value="SERINE PROTEASE HTRA2, MITOCHONDRIAL"/>
    <property type="match status" value="1"/>
</dbReference>